<feature type="domain" description="Peptidase C14 caspase" evidence="3">
    <location>
        <begin position="9"/>
        <end position="218"/>
    </location>
</feature>
<evidence type="ECO:0000259" key="3">
    <source>
        <dbReference type="Pfam" id="PF00656"/>
    </source>
</evidence>
<evidence type="ECO:0000313" key="5">
    <source>
        <dbReference type="Proteomes" id="UP000588098"/>
    </source>
</evidence>
<dbReference type="GO" id="GO:0006508">
    <property type="term" value="P:proteolysis"/>
    <property type="evidence" value="ECO:0007669"/>
    <property type="project" value="InterPro"/>
</dbReference>
<dbReference type="GO" id="GO:0004197">
    <property type="term" value="F:cysteine-type endopeptidase activity"/>
    <property type="evidence" value="ECO:0007669"/>
    <property type="project" value="InterPro"/>
</dbReference>
<sequence length="601" mass="66031">MTESGKAYRALLIGNSAFPRDPDRLRTLLGPPTDVPLLAAALTDPETGLHEADAVGTVLEQTAQHIRDELEEFFGRALPHEQLFLYYSGHGLLDLRNRLRLCARDTTVGRLQARSVDLEFINALIDGCAARSIVVILDCCFSGAAAVKGTDPAAQLAGHGRFVMTSSSSADTSADAERAGAASPFTRHLVTGLRTGASGRDDLVTAYDVFQYVHRRLLASGQTPHMKTEAAVGAIPLARRPQRPAEREGAAGPGRTAGGDALSLDVRPVFTDPNGTRAPLATYTDSSGLLLVRLPQHGAFLTTHREEITAAADGAPATAELYNRAAVTWRAVHPRETGRKVTDLRADTSGGTVAFILPDDAGTVEWQEWQVRAFHQARSQRRWPGTLHAPNSTIEEYKTDRVYRRLRTATWRARLWLSTLVSMATVLVSMVTVLDAPTGDTWYERGCRVVLGLAFLLSLCQTLLHIQDTRRFRRVRRVLYGSGLYAVSMVMETGFVTETSSDGFGVIELQKPFAWLRYDGAPEASFTRGEPDGMPLEEERSMLPALAVPLHSFHGRYVRERCDRPDKPGLERVEVIGTPRPGHWVVICTEDGLLWPHAEIW</sequence>
<feature type="region of interest" description="Disordered" evidence="1">
    <location>
        <begin position="239"/>
        <end position="266"/>
    </location>
</feature>
<keyword evidence="2" id="KW-0812">Transmembrane</keyword>
<dbReference type="EMBL" id="JACHJL010000012">
    <property type="protein sequence ID" value="MBB5937561.1"/>
    <property type="molecule type" value="Genomic_DNA"/>
</dbReference>
<protein>
    <recommendedName>
        <fullName evidence="3">Peptidase C14 caspase domain-containing protein</fullName>
    </recommendedName>
</protein>
<dbReference type="AlphaFoldDB" id="A0A7W9V0S9"/>
<dbReference type="Proteomes" id="UP000588098">
    <property type="component" value="Unassembled WGS sequence"/>
</dbReference>
<name>A0A7W9V0S9_9ACTN</name>
<dbReference type="RefSeq" id="WP_184574629.1">
    <property type="nucleotide sequence ID" value="NZ_JACHJL010000012.1"/>
</dbReference>
<dbReference type="Gene3D" id="3.40.50.1460">
    <property type="match status" value="1"/>
</dbReference>
<dbReference type="InterPro" id="IPR029030">
    <property type="entry name" value="Caspase-like_dom_sf"/>
</dbReference>
<dbReference type="SUPFAM" id="SSF52129">
    <property type="entry name" value="Caspase-like"/>
    <property type="match status" value="1"/>
</dbReference>
<keyword evidence="2" id="KW-1133">Transmembrane helix</keyword>
<evidence type="ECO:0000256" key="1">
    <source>
        <dbReference type="SAM" id="MobiDB-lite"/>
    </source>
</evidence>
<organism evidence="4 5">
    <name type="scientific">Streptomyces zagrosensis</name>
    <dbReference type="NCBI Taxonomy" id="1042984"/>
    <lineage>
        <taxon>Bacteria</taxon>
        <taxon>Bacillati</taxon>
        <taxon>Actinomycetota</taxon>
        <taxon>Actinomycetes</taxon>
        <taxon>Kitasatosporales</taxon>
        <taxon>Streptomycetaceae</taxon>
        <taxon>Streptomyces</taxon>
    </lineage>
</organism>
<feature type="transmembrane region" description="Helical" evidence="2">
    <location>
        <begin position="449"/>
        <end position="466"/>
    </location>
</feature>
<keyword evidence="5" id="KW-1185">Reference proteome</keyword>
<dbReference type="InterPro" id="IPR011600">
    <property type="entry name" value="Pept_C14_caspase"/>
</dbReference>
<keyword evidence="2" id="KW-0472">Membrane</keyword>
<gene>
    <name evidence="4" type="ORF">FHS42_004642</name>
</gene>
<evidence type="ECO:0000313" key="4">
    <source>
        <dbReference type="EMBL" id="MBB5937561.1"/>
    </source>
</evidence>
<accession>A0A7W9V0S9</accession>
<dbReference type="Pfam" id="PF00656">
    <property type="entry name" value="Peptidase_C14"/>
    <property type="match status" value="1"/>
</dbReference>
<feature type="transmembrane region" description="Helical" evidence="2">
    <location>
        <begin position="415"/>
        <end position="434"/>
    </location>
</feature>
<reference evidence="4 5" key="1">
    <citation type="submission" date="2020-08" db="EMBL/GenBank/DDBJ databases">
        <title>Genomic Encyclopedia of Type Strains, Phase III (KMG-III): the genomes of soil and plant-associated and newly described type strains.</title>
        <authorList>
            <person name="Whitman W."/>
        </authorList>
    </citation>
    <scope>NUCLEOTIDE SEQUENCE [LARGE SCALE GENOMIC DNA]</scope>
    <source>
        <strain evidence="4 5">CECT 8305</strain>
    </source>
</reference>
<dbReference type="NCBIfam" id="NF047832">
    <property type="entry name" value="caspase_w_EACC1"/>
    <property type="match status" value="1"/>
</dbReference>
<evidence type="ECO:0000256" key="2">
    <source>
        <dbReference type="SAM" id="Phobius"/>
    </source>
</evidence>
<comment type="caution">
    <text evidence="4">The sequence shown here is derived from an EMBL/GenBank/DDBJ whole genome shotgun (WGS) entry which is preliminary data.</text>
</comment>
<proteinExistence type="predicted"/>